<dbReference type="GO" id="GO:0006355">
    <property type="term" value="P:regulation of DNA-templated transcription"/>
    <property type="evidence" value="ECO:0007669"/>
    <property type="project" value="InterPro"/>
</dbReference>
<dbReference type="InterPro" id="IPR023522">
    <property type="entry name" value="Chrosome_anchoring_RacA"/>
</dbReference>
<keyword evidence="5 8" id="KW-0175">Coiled coil</keyword>
<dbReference type="GO" id="GO:0003690">
    <property type="term" value="F:double-stranded DNA binding"/>
    <property type="evidence" value="ECO:0007669"/>
    <property type="project" value="UniProtKB-UniRule"/>
</dbReference>
<proteinExistence type="inferred from homology"/>
<keyword evidence="1 8" id="KW-0963">Cytoplasm</keyword>
<protein>
    <recommendedName>
        <fullName evidence="8">Chromosome-anchoring protein RacA</fullName>
    </recommendedName>
</protein>
<dbReference type="CDD" id="cd04762">
    <property type="entry name" value="HTH_MerR-trunc"/>
    <property type="match status" value="1"/>
</dbReference>
<gene>
    <name evidence="8" type="primary">racA</name>
    <name evidence="10" type="ORF">KN10_1109</name>
</gene>
<dbReference type="GO" id="GO:0030261">
    <property type="term" value="P:chromosome condensation"/>
    <property type="evidence" value="ECO:0007669"/>
    <property type="project" value="UniProtKB-UniRule"/>
</dbReference>
<comment type="subcellular location">
    <subcellularLocation>
        <location evidence="8">Cytoplasm</location>
    </subcellularLocation>
    <text evidence="8">Localizes to cell poles and nucleoid.</text>
</comment>
<evidence type="ECO:0000256" key="4">
    <source>
        <dbReference type="ARBA" id="ARBA00022969"/>
    </source>
</evidence>
<dbReference type="HAMAP" id="MF_01170">
    <property type="entry name" value="RacA"/>
    <property type="match status" value="1"/>
</dbReference>
<accession>R4G034</accession>
<evidence type="ECO:0000256" key="3">
    <source>
        <dbReference type="ARBA" id="ARBA00022829"/>
    </source>
</evidence>
<evidence type="ECO:0000313" key="10">
    <source>
        <dbReference type="EMBL" id="GAC90673.1"/>
    </source>
</evidence>
<evidence type="ECO:0000256" key="2">
    <source>
        <dbReference type="ARBA" id="ARBA00022618"/>
    </source>
</evidence>
<dbReference type="GO" id="GO:0007059">
    <property type="term" value="P:chromosome segregation"/>
    <property type="evidence" value="ECO:0007669"/>
    <property type="project" value="UniProtKB-UniRule"/>
</dbReference>
<organism evidence="10 11">
    <name type="scientific">Anoxybacillus flavithermus NBRC 109594</name>
    <dbReference type="NCBI Taxonomy" id="1315967"/>
    <lineage>
        <taxon>Bacteria</taxon>
        <taxon>Bacillati</taxon>
        <taxon>Bacillota</taxon>
        <taxon>Bacilli</taxon>
        <taxon>Bacillales</taxon>
        <taxon>Anoxybacillaceae</taxon>
        <taxon>Anoxybacillus</taxon>
    </lineage>
</organism>
<evidence type="ECO:0000256" key="6">
    <source>
        <dbReference type="ARBA" id="ARBA00023125"/>
    </source>
</evidence>
<dbReference type="Pfam" id="PF13411">
    <property type="entry name" value="MerR_1"/>
    <property type="match status" value="1"/>
</dbReference>
<keyword evidence="2 8" id="KW-0132">Cell division</keyword>
<dbReference type="GO" id="GO:0005737">
    <property type="term" value="C:cytoplasm"/>
    <property type="evidence" value="ECO:0007669"/>
    <property type="project" value="UniProtKB-SubCell"/>
</dbReference>
<keyword evidence="7 8" id="KW-0131">Cell cycle</keyword>
<evidence type="ECO:0000256" key="7">
    <source>
        <dbReference type="ARBA" id="ARBA00023306"/>
    </source>
</evidence>
<evidence type="ECO:0000259" key="9">
    <source>
        <dbReference type="Pfam" id="PF13411"/>
    </source>
</evidence>
<dbReference type="GO" id="GO:0008356">
    <property type="term" value="P:asymmetric cell division"/>
    <property type="evidence" value="ECO:0007669"/>
    <property type="project" value="UniProtKB-UniRule"/>
</dbReference>
<dbReference type="GO" id="GO:0030435">
    <property type="term" value="P:sporulation resulting in formation of a cellular spore"/>
    <property type="evidence" value="ECO:0007669"/>
    <property type="project" value="UniProtKB-UniRule"/>
</dbReference>
<dbReference type="SUPFAM" id="SSF46955">
    <property type="entry name" value="Putative DNA-binding domain"/>
    <property type="match status" value="1"/>
</dbReference>
<comment type="caution">
    <text evidence="10">The sequence shown here is derived from an EMBL/GenBank/DDBJ whole genome shotgun (WGS) entry which is preliminary data.</text>
</comment>
<evidence type="ECO:0000256" key="1">
    <source>
        <dbReference type="ARBA" id="ARBA00022490"/>
    </source>
</evidence>
<keyword evidence="3 8" id="KW-0159">Chromosome partition</keyword>
<feature type="coiled-coil region" evidence="8">
    <location>
        <begin position="81"/>
        <end position="144"/>
    </location>
</feature>
<dbReference type="Proteomes" id="UP000013057">
    <property type="component" value="Unassembled WGS sequence"/>
</dbReference>
<keyword evidence="4 8" id="KW-0749">Sporulation</keyword>
<keyword evidence="6 8" id="KW-0238">DNA-binding</keyword>
<dbReference type="EMBL" id="BARH01000007">
    <property type="protein sequence ID" value="GAC90673.1"/>
    <property type="molecule type" value="Genomic_DNA"/>
</dbReference>
<evidence type="ECO:0000313" key="11">
    <source>
        <dbReference type="Proteomes" id="UP000013057"/>
    </source>
</evidence>
<comment type="function">
    <text evidence="8">Required for the formation of axial filaments and for anchoring the origin regions at the cell poles in sporulating cells, thus ensuring proper chromosome segregation in the prespore. Binds in a dispersed manner throughout the chromosome but preferentially to sites clustered in the origin portion of the chromosome, causing condensation of the chromosome and its remodeling into an elongated, anchored structure.</text>
</comment>
<name>R4G034_9BACL</name>
<evidence type="ECO:0000256" key="5">
    <source>
        <dbReference type="ARBA" id="ARBA00023054"/>
    </source>
</evidence>
<feature type="DNA-binding region" description="H-T-H motif" evidence="8">
    <location>
        <begin position="30"/>
        <end position="50"/>
    </location>
</feature>
<dbReference type="InterPro" id="IPR009061">
    <property type="entry name" value="DNA-bd_dom_put_sf"/>
</dbReference>
<evidence type="ECO:0000256" key="8">
    <source>
        <dbReference type="HAMAP-Rule" id="MF_01170"/>
    </source>
</evidence>
<dbReference type="AlphaFoldDB" id="R4G034"/>
<feature type="domain" description="HTH merR-type" evidence="9">
    <location>
        <begin position="29"/>
        <end position="78"/>
    </location>
</feature>
<sequence>MSTNKEFHEKCLTVCSYIIRKERGTMELKTSAVAKRLGVSTKTVQRWVKKYNIPCTKNEAGHYVFTNEAIEQLEKYKFLGIDEEEKEHAEWEEVEQRLHELERKIEQKADDVVSFQLLQHRREMEEMLHYMQQLEQRIAQLEKQKQIEPAIEQPTKQKRRGIISFFL</sequence>
<reference evidence="11" key="1">
    <citation type="journal article" date="2013" name="Genome">
        <title>Draft Genome Sequence of a Thermophilic Member of the Bacillaceae, Anoxybacillus flavithermus Strain Kn10, Isolated from the Kan-nawa Hot Spring in Japan.</title>
        <authorList>
            <person name="Matsutani M."/>
            <person name="Shirakihara Y."/>
            <person name="Imada K."/>
            <person name="Yakushi T."/>
            <person name="Matsushita K."/>
        </authorList>
    </citation>
    <scope>NUCLEOTIDE SEQUENCE [LARGE SCALE GENOMIC DNA]</scope>
    <source>
        <strain evidence="11">NBRC 109594</strain>
    </source>
</reference>
<dbReference type="Gene3D" id="1.10.1660.10">
    <property type="match status" value="1"/>
</dbReference>
<dbReference type="InterPro" id="IPR000551">
    <property type="entry name" value="MerR-type_HTH_dom"/>
</dbReference>
<comment type="similarity">
    <text evidence="8">Belongs to the RacA family.</text>
</comment>